<gene>
    <name evidence="1" type="ORF">F2P56_029248</name>
</gene>
<feature type="non-terminal residue" evidence="1">
    <location>
        <position position="1"/>
    </location>
</feature>
<dbReference type="PANTHER" id="PTHR38222">
    <property type="entry name" value="TFIIS N-TERMINAL DOMAIN-CONTAINING PROTEIN"/>
    <property type="match status" value="1"/>
</dbReference>
<reference evidence="1" key="2">
    <citation type="submission" date="2020-03" db="EMBL/GenBank/DDBJ databases">
        <title>Walnut 2.0.</title>
        <authorList>
            <person name="Marrano A."/>
            <person name="Britton M."/>
            <person name="Zimin A.V."/>
            <person name="Zaini P.A."/>
            <person name="Workman R."/>
            <person name="Puiu D."/>
            <person name="Bianco L."/>
            <person name="Allen B.J."/>
            <person name="Troggio M."/>
            <person name="Leslie C.A."/>
            <person name="Timp W."/>
            <person name="Dendekar A."/>
            <person name="Salzberg S.L."/>
            <person name="Neale D.B."/>
        </authorList>
    </citation>
    <scope>NUCLEOTIDE SEQUENCE</scope>
    <source>
        <tissue evidence="1">Leaves</tissue>
    </source>
</reference>
<evidence type="ECO:0000313" key="1">
    <source>
        <dbReference type="EMBL" id="KAF5448743.1"/>
    </source>
</evidence>
<evidence type="ECO:0000313" key="2">
    <source>
        <dbReference type="Proteomes" id="UP000619265"/>
    </source>
</evidence>
<dbReference type="PANTHER" id="PTHR38222:SF1">
    <property type="entry name" value="TFIIS N-TERMINAL DOMAIN-CONTAINING PROTEIN"/>
    <property type="match status" value="1"/>
</dbReference>
<dbReference type="Proteomes" id="UP000619265">
    <property type="component" value="Unassembled WGS sequence"/>
</dbReference>
<dbReference type="Gramene" id="Jr13_06660_p1">
    <property type="protein sequence ID" value="cds.Jr13_06660_p1"/>
    <property type="gene ID" value="Jr13_06660"/>
</dbReference>
<name>A0A833U1R3_JUGRE</name>
<organism evidence="1 2">
    <name type="scientific">Juglans regia</name>
    <name type="common">English walnut</name>
    <dbReference type="NCBI Taxonomy" id="51240"/>
    <lineage>
        <taxon>Eukaryota</taxon>
        <taxon>Viridiplantae</taxon>
        <taxon>Streptophyta</taxon>
        <taxon>Embryophyta</taxon>
        <taxon>Tracheophyta</taxon>
        <taxon>Spermatophyta</taxon>
        <taxon>Magnoliopsida</taxon>
        <taxon>eudicotyledons</taxon>
        <taxon>Gunneridae</taxon>
        <taxon>Pentapetalae</taxon>
        <taxon>rosids</taxon>
        <taxon>fabids</taxon>
        <taxon>Fagales</taxon>
        <taxon>Juglandaceae</taxon>
        <taxon>Juglans</taxon>
    </lineage>
</organism>
<dbReference type="AlphaFoldDB" id="A0A833U1R3"/>
<sequence length="102" mass="11547">SKYQPSKSFKYLQKKNILLRLFLVMSALVDIWTSELAKLREKASQAISNPANTEPSPKVQLQPMKESSTWLSQAFSRFNRVNSSVVLYSEASVSMIVDYLSA</sequence>
<proteinExistence type="predicted"/>
<accession>A0A833U1R3</accession>
<comment type="caution">
    <text evidence="1">The sequence shown here is derived from an EMBL/GenBank/DDBJ whole genome shotgun (WGS) entry which is preliminary data.</text>
</comment>
<protein>
    <submittedName>
        <fullName evidence="1">Uncharacterized protein</fullName>
    </submittedName>
</protein>
<reference evidence="1" key="1">
    <citation type="submission" date="2015-10" db="EMBL/GenBank/DDBJ databases">
        <authorList>
            <person name="Martinez-Garcia P.J."/>
            <person name="Crepeau M.W."/>
            <person name="Puiu D."/>
            <person name="Gonzalez-Ibeas D."/>
            <person name="Whalen J."/>
            <person name="Stevens K."/>
            <person name="Paul R."/>
            <person name="Butterfield T."/>
            <person name="Britton M."/>
            <person name="Reagan R."/>
            <person name="Chakraborty S."/>
            <person name="Walawage S.L."/>
            <person name="Vasquez-Gross H.A."/>
            <person name="Cardeno C."/>
            <person name="Famula R."/>
            <person name="Pratt K."/>
            <person name="Kuruganti S."/>
            <person name="Aradhya M.K."/>
            <person name="Leslie C.A."/>
            <person name="Dandekar A.M."/>
            <person name="Salzberg S.L."/>
            <person name="Wegrzyn J.L."/>
            <person name="Langley C.H."/>
            <person name="Neale D.B."/>
        </authorList>
    </citation>
    <scope>NUCLEOTIDE SEQUENCE</scope>
    <source>
        <tissue evidence="1">Leaves</tissue>
    </source>
</reference>
<dbReference type="EMBL" id="LIHL02000013">
    <property type="protein sequence ID" value="KAF5448743.1"/>
    <property type="molecule type" value="Genomic_DNA"/>
</dbReference>